<organism evidence="8 9">
    <name type="scientific">Penicillium italicum</name>
    <name type="common">Blue mold</name>
    <dbReference type="NCBI Taxonomy" id="40296"/>
    <lineage>
        <taxon>Eukaryota</taxon>
        <taxon>Fungi</taxon>
        <taxon>Dikarya</taxon>
        <taxon>Ascomycota</taxon>
        <taxon>Pezizomycotina</taxon>
        <taxon>Eurotiomycetes</taxon>
        <taxon>Eurotiomycetidae</taxon>
        <taxon>Eurotiales</taxon>
        <taxon>Aspergillaceae</taxon>
        <taxon>Penicillium</taxon>
    </lineage>
</organism>
<dbReference type="Gene3D" id="3.40.50.720">
    <property type="entry name" value="NAD(P)-binding Rossmann-like Domain"/>
    <property type="match status" value="1"/>
</dbReference>
<dbReference type="GO" id="GO:0005840">
    <property type="term" value="C:ribosome"/>
    <property type="evidence" value="ECO:0007669"/>
    <property type="project" value="UniProtKB-KW"/>
</dbReference>
<accession>A0A0A2L528</accession>
<evidence type="ECO:0000313" key="8">
    <source>
        <dbReference type="EMBL" id="KGO75187.1"/>
    </source>
</evidence>
<keyword evidence="4" id="KW-0687">Ribonucleoprotein</keyword>
<name>A0A0A2L528_PENIT</name>
<dbReference type="SMART" id="SM01393">
    <property type="entry name" value="Ribosomal_L32e"/>
    <property type="match status" value="1"/>
</dbReference>
<proteinExistence type="inferred from homology"/>
<dbReference type="CDD" id="cd00513">
    <property type="entry name" value="Ribosomal_L32_L32e"/>
    <property type="match status" value="1"/>
</dbReference>
<dbReference type="Pfam" id="PF22725">
    <property type="entry name" value="GFO_IDH_MocA_C3"/>
    <property type="match status" value="1"/>
</dbReference>
<dbReference type="InterPro" id="IPR036291">
    <property type="entry name" value="NAD(P)-bd_dom_sf"/>
</dbReference>
<comment type="similarity">
    <text evidence="1">Belongs to the eukaryotic ribosomal protein eL32 family.</text>
</comment>
<dbReference type="InterPro" id="IPR000683">
    <property type="entry name" value="Gfo/Idh/MocA-like_OxRdtase_N"/>
</dbReference>
<dbReference type="OMA" id="IWVGMDE"/>
<evidence type="ECO:0000256" key="2">
    <source>
        <dbReference type="ARBA" id="ARBA00010928"/>
    </source>
</evidence>
<dbReference type="GO" id="GO:0006740">
    <property type="term" value="P:NADPH regeneration"/>
    <property type="evidence" value="ECO:0007669"/>
    <property type="project" value="TreeGrafter"/>
</dbReference>
<dbReference type="Pfam" id="PF01408">
    <property type="entry name" value="GFO_IDH_MocA"/>
    <property type="match status" value="1"/>
</dbReference>
<evidence type="ECO:0000256" key="5">
    <source>
        <dbReference type="SAM" id="MobiDB-lite"/>
    </source>
</evidence>
<dbReference type="GO" id="GO:1990904">
    <property type="term" value="C:ribonucleoprotein complex"/>
    <property type="evidence" value="ECO:0007669"/>
    <property type="project" value="UniProtKB-KW"/>
</dbReference>
<feature type="domain" description="GFO/IDH/MocA-like oxidoreductase" evidence="7">
    <location>
        <begin position="150"/>
        <end position="264"/>
    </location>
</feature>
<reference evidence="8 9" key="1">
    <citation type="journal article" date="2015" name="Mol. Plant Microbe Interact.">
        <title>Genome, transcriptome, and functional analyses of Penicillium expansum provide new insights into secondary metabolism and pathogenicity.</title>
        <authorList>
            <person name="Ballester A.R."/>
            <person name="Marcet-Houben M."/>
            <person name="Levin E."/>
            <person name="Sela N."/>
            <person name="Selma-Lazaro C."/>
            <person name="Carmona L."/>
            <person name="Wisniewski M."/>
            <person name="Droby S."/>
            <person name="Gonzalez-Candelas L."/>
            <person name="Gabaldon T."/>
        </authorList>
    </citation>
    <scope>NUCLEOTIDE SEQUENCE [LARGE SCALE GENOMIC DNA]</scope>
    <source>
        <strain evidence="8 9">PHI-1</strain>
    </source>
</reference>
<dbReference type="InterPro" id="IPR001515">
    <property type="entry name" value="Ribosomal_eL32"/>
</dbReference>
<dbReference type="STRING" id="40296.A0A0A2L528"/>
<evidence type="ECO:0000256" key="1">
    <source>
        <dbReference type="ARBA" id="ARBA00008431"/>
    </source>
</evidence>
<dbReference type="PANTHER" id="PTHR42840">
    <property type="entry name" value="NAD(P)-BINDING ROSSMANN-FOLD SUPERFAMILY PROTEIN-RELATED"/>
    <property type="match status" value="1"/>
</dbReference>
<dbReference type="Gene3D" id="3.30.360.10">
    <property type="entry name" value="Dihydrodipicolinate Reductase, domain 2"/>
    <property type="match status" value="1"/>
</dbReference>
<dbReference type="Pfam" id="PF01655">
    <property type="entry name" value="Ribosomal_L32e"/>
    <property type="match status" value="1"/>
</dbReference>
<dbReference type="GO" id="GO:0000166">
    <property type="term" value="F:nucleotide binding"/>
    <property type="evidence" value="ECO:0007669"/>
    <property type="project" value="InterPro"/>
</dbReference>
<dbReference type="GO" id="GO:0003735">
    <property type="term" value="F:structural constituent of ribosome"/>
    <property type="evidence" value="ECO:0007669"/>
    <property type="project" value="InterPro"/>
</dbReference>
<dbReference type="Proteomes" id="UP000030104">
    <property type="component" value="Unassembled WGS sequence"/>
</dbReference>
<dbReference type="SUPFAM" id="SSF55347">
    <property type="entry name" value="Glyceraldehyde-3-phosphate dehydrogenase-like, C-terminal domain"/>
    <property type="match status" value="1"/>
</dbReference>
<dbReference type="EMBL" id="JQGA01000512">
    <property type="protein sequence ID" value="KGO75187.1"/>
    <property type="molecule type" value="Genomic_DNA"/>
</dbReference>
<evidence type="ECO:0000259" key="7">
    <source>
        <dbReference type="Pfam" id="PF22725"/>
    </source>
</evidence>
<feature type="region of interest" description="Disordered" evidence="5">
    <location>
        <begin position="350"/>
        <end position="371"/>
    </location>
</feature>
<dbReference type="SUPFAM" id="SSF51735">
    <property type="entry name" value="NAD(P)-binding Rossmann-fold domains"/>
    <property type="match status" value="1"/>
</dbReference>
<dbReference type="InterPro" id="IPR036351">
    <property type="entry name" value="Ribosomal_eL32_sf"/>
</dbReference>
<evidence type="ECO:0000256" key="4">
    <source>
        <dbReference type="ARBA" id="ARBA00023274"/>
    </source>
</evidence>
<dbReference type="AlphaFoldDB" id="A0A0A2L528"/>
<evidence type="ECO:0000256" key="3">
    <source>
        <dbReference type="ARBA" id="ARBA00022980"/>
    </source>
</evidence>
<gene>
    <name evidence="8" type="ORF">PITC_072700</name>
</gene>
<evidence type="ECO:0000259" key="6">
    <source>
        <dbReference type="Pfam" id="PF01408"/>
    </source>
</evidence>
<dbReference type="PROSITE" id="PS00580">
    <property type="entry name" value="RIBOSOMAL_L32E"/>
    <property type="match status" value="1"/>
</dbReference>
<dbReference type="InterPro" id="IPR018263">
    <property type="entry name" value="Ribosomal_eL32_CS"/>
</dbReference>
<keyword evidence="3" id="KW-0689">Ribosomal protein</keyword>
<comment type="similarity">
    <text evidence="2">Belongs to the Gfo/Idh/MocA family.</text>
</comment>
<evidence type="ECO:0000313" key="9">
    <source>
        <dbReference type="Proteomes" id="UP000030104"/>
    </source>
</evidence>
<feature type="domain" description="Gfo/Idh/MocA-like oxidoreductase N-terminal" evidence="6">
    <location>
        <begin position="3"/>
        <end position="121"/>
    </location>
</feature>
<protein>
    <submittedName>
        <fullName evidence="8">Oxidoreductase, N-terminal</fullName>
    </submittedName>
</protein>
<dbReference type="PhylomeDB" id="A0A0A2L528"/>
<sequence>MSIGVAIIGSGLFAKEQHLPAVQAASNFQLKAIYSRSLKSAQDLASGTSEVDLYSEDSGSDKSYADLLARSDIGAVIIALPILVQPEFIKKSLLAGKHVLSEKPIAKDVATAQELLKWYKSTIDTSKVFWAVAENFRYITKFIFAAEQVQKLGKVKNFRVNVHSLMNENNKYFNTAWRKTPEYQGGFLLDGGVHMTAALRLILGPTERLSILSAQSQLQQPFLPPVDTVDAVAKTESGATGVISLSWGSSFKDQIFEVACEKGLVTLDSDDVTVNGEKHHVEFDGRGVVPEVAEFANSILSGKPAIRQSAEEALADLEILEQMLRSGEKDGEKFAQSALVWVSHSAAGEPEREKFSRLNSDPTTLERPARPSNTDKMVAAKQHIPIVKKRTNRFNRHQSDRFMRVGASWRKPKGIDNCVRRRFKGQMAMPSIGYGSNKKTRHMMPSGHKAFLVHNPKDVELLLMHNRTFAAEIGHAVSSRKRVEIIEKAKALGVKVTNPKGRVTTEA</sequence>
<dbReference type="OrthoDB" id="64915at2759"/>
<comment type="caution">
    <text evidence="8">The sequence shown here is derived from an EMBL/GenBank/DDBJ whole genome shotgun (WGS) entry which is preliminary data.</text>
</comment>
<dbReference type="GO" id="GO:0006412">
    <property type="term" value="P:translation"/>
    <property type="evidence" value="ECO:0007669"/>
    <property type="project" value="InterPro"/>
</dbReference>
<dbReference type="PANTHER" id="PTHR42840:SF5">
    <property type="entry name" value="NAD(P)-BINDING ROSSMANN-FOLD SUPERFAMILY PROTEIN"/>
    <property type="match status" value="1"/>
</dbReference>
<dbReference type="InterPro" id="IPR055170">
    <property type="entry name" value="GFO_IDH_MocA-like_dom"/>
</dbReference>
<dbReference type="GO" id="GO:0016491">
    <property type="term" value="F:oxidoreductase activity"/>
    <property type="evidence" value="ECO:0007669"/>
    <property type="project" value="TreeGrafter"/>
</dbReference>
<dbReference type="HOGENOM" id="CLU_023194_3_0_1"/>
<keyword evidence="9" id="KW-1185">Reference proteome</keyword>
<dbReference type="SUPFAM" id="SSF52042">
    <property type="entry name" value="Ribosomal protein L32e"/>
    <property type="match status" value="1"/>
</dbReference>
<dbReference type="GO" id="GO:0005737">
    <property type="term" value="C:cytoplasm"/>
    <property type="evidence" value="ECO:0007669"/>
    <property type="project" value="TreeGrafter"/>
</dbReference>